<dbReference type="OMA" id="YKWHANE"/>
<reference evidence="5 6" key="4">
    <citation type="journal article" date="2023" name="Nature">
        <title>Structural basis of mitochondrial membrane bending by the I-II-III&lt;sub&gt;2&lt;/sub&gt;-IV&lt;sub&gt;2&lt;/sub&gt; supercomplex.</title>
        <authorList>
            <person name="Muhleip A."/>
            <person name="Flygaard R.K."/>
            <person name="Baradaran R."/>
            <person name="Haapanen O."/>
            <person name="Gruhl T."/>
            <person name="Tobiasson V."/>
            <person name="Marechal A."/>
            <person name="Sharma V."/>
            <person name="Amunts A."/>
        </authorList>
    </citation>
    <scope>STRUCTURE BY ELECTRON MICROSCOPY (2.60 ANGSTROMS)</scope>
</reference>
<keyword evidence="1" id="KW-1133">Transmembrane helix</keyword>
<evidence type="ECO:0000313" key="3">
    <source>
        <dbReference type="Proteomes" id="UP000009168"/>
    </source>
</evidence>
<keyword evidence="3" id="KW-1185">Reference proteome</keyword>
<reference evidence="7 8" key="3">
    <citation type="journal article" date="2023" name="Nat. Commun.">
        <title>Structures of Tetrahymena thermophila respiratory megacomplexes on the tubular mitochondrial cristae.</title>
        <authorList>
            <person name="Han F."/>
            <person name="Hu Y."/>
            <person name="Wu M."/>
            <person name="He Z."/>
            <person name="Tian H."/>
            <person name="Zhou L."/>
        </authorList>
    </citation>
    <scope>STRUCTURE BY ELECTRON MICROSCOPY (2.96 ANGSTROMS)</scope>
</reference>
<keyword evidence="4 5" id="KW-0002">3D-structure</keyword>
<dbReference type="EMDB" id="EMD-34373"/>
<evidence type="ECO:0007829" key="4">
    <source>
        <dbReference type="PDB" id="7W5Z"/>
    </source>
</evidence>
<evidence type="ECO:0007829" key="6">
    <source>
        <dbReference type="PDB" id="8BQS"/>
    </source>
</evidence>
<evidence type="ECO:0000313" key="2">
    <source>
        <dbReference type="EMBL" id="EAS00721.1"/>
    </source>
</evidence>
<keyword evidence="1 2" id="KW-0812">Transmembrane</keyword>
<dbReference type="PDB" id="7W5Z">
    <property type="method" value="EM"/>
    <property type="resolution" value="3.02 A"/>
    <property type="chains" value="T/t=1-158"/>
</dbReference>
<dbReference type="RefSeq" id="XP_001020966.1">
    <property type="nucleotide sequence ID" value="XM_001020966.3"/>
</dbReference>
<evidence type="ECO:0007829" key="7">
    <source>
        <dbReference type="PDB" id="8GYM"/>
    </source>
</evidence>
<gene>
    <name evidence="2" type="ORF">TTHERM_00794470</name>
</gene>
<dbReference type="eggNOG" id="ENOG502T1PE">
    <property type="taxonomic scope" value="Eukaryota"/>
</dbReference>
<feature type="transmembrane region" description="Helical" evidence="1">
    <location>
        <begin position="59"/>
        <end position="78"/>
    </location>
</feature>
<evidence type="ECO:0007829" key="5">
    <source>
        <dbReference type="PDB" id="8B6H"/>
    </source>
</evidence>
<dbReference type="Proteomes" id="UP000009168">
    <property type="component" value="Unassembled WGS sequence"/>
</dbReference>
<sequence>MGFETVVPAPPTRDDELRMIKATEEQFLQQPRYKLYMNEAHRIAKMNHGDRHNNIRAHFWSNFALGLLITGPIFIIPFGKAFRNLRSGVPYYFRPKYVFTQKNQYNQDRNWGAMKKQIPLWLGLSTAYAYWFTDFSINDDEWLEKGKVIYPHQTIKVL</sequence>
<evidence type="ECO:0000256" key="1">
    <source>
        <dbReference type="SAM" id="Phobius"/>
    </source>
</evidence>
<reference evidence="4" key="2">
    <citation type="journal article" date="2022" name="Science">
        <title>Structures of &lt;i&gt;Tetrahymena&lt;/i&gt;'s respiratory chain reveal the diversity of eukaryotic core metabolism.</title>
        <authorList>
            <person name="Zhou L."/>
            <person name="Maldonado M."/>
            <person name="Padavannil A."/>
            <person name="Guo F."/>
            <person name="Letts J.A."/>
        </authorList>
    </citation>
    <scope>STRUCTURE BY ELECTRON MICROSCOPY (3.02 ANGSTROMS)</scope>
</reference>
<dbReference type="EMDB" id="EMD-32325"/>
<dbReference type="OrthoDB" id="282405at2759"/>
<dbReference type="PDB" id="8GYM">
    <property type="method" value="EM"/>
    <property type="resolution" value="2.96 A"/>
    <property type="chains" value="T/t=1-158"/>
</dbReference>
<name>Q23VY4_TETTS</name>
<accession>Q23VY4</accession>
<dbReference type="GeneID" id="7825523"/>
<dbReference type="HOGENOM" id="CLU_1707696_0_0_1"/>
<reference evidence="3" key="1">
    <citation type="journal article" date="2006" name="PLoS Biol.">
        <title>Macronuclear genome sequence of the ciliate Tetrahymena thermophila, a model eukaryote.</title>
        <authorList>
            <person name="Eisen J.A."/>
            <person name="Coyne R.S."/>
            <person name="Wu M."/>
            <person name="Wu D."/>
            <person name="Thiagarajan M."/>
            <person name="Wortman J.R."/>
            <person name="Badger J.H."/>
            <person name="Ren Q."/>
            <person name="Amedeo P."/>
            <person name="Jones K.M."/>
            <person name="Tallon L.J."/>
            <person name="Delcher A.L."/>
            <person name="Salzberg S.L."/>
            <person name="Silva J.C."/>
            <person name="Haas B.J."/>
            <person name="Majoros W.H."/>
            <person name="Farzad M."/>
            <person name="Carlton J.M."/>
            <person name="Smith R.K. Jr."/>
            <person name="Garg J."/>
            <person name="Pearlman R.E."/>
            <person name="Karrer K.M."/>
            <person name="Sun L."/>
            <person name="Manning G."/>
            <person name="Elde N.C."/>
            <person name="Turkewitz A.P."/>
            <person name="Asai D.J."/>
            <person name="Wilkes D.E."/>
            <person name="Wang Y."/>
            <person name="Cai H."/>
            <person name="Collins K."/>
            <person name="Stewart B.A."/>
            <person name="Lee S.R."/>
            <person name="Wilamowska K."/>
            <person name="Weinberg Z."/>
            <person name="Ruzzo W.L."/>
            <person name="Wloga D."/>
            <person name="Gaertig J."/>
            <person name="Frankel J."/>
            <person name="Tsao C.-C."/>
            <person name="Gorovsky M.A."/>
            <person name="Keeling P.J."/>
            <person name="Waller R.F."/>
            <person name="Patron N.J."/>
            <person name="Cherry J.M."/>
            <person name="Stover N.A."/>
            <person name="Krieger C.J."/>
            <person name="del Toro C."/>
            <person name="Ryder H.F."/>
            <person name="Williamson S.C."/>
            <person name="Barbeau R.A."/>
            <person name="Hamilton E.P."/>
            <person name="Orias E."/>
        </authorList>
    </citation>
    <scope>NUCLEOTIDE SEQUENCE [LARGE SCALE GENOMIC DNA]</scope>
    <source>
        <strain evidence="3">SB210</strain>
    </source>
</reference>
<dbReference type="PDB" id="8B6H">
    <property type="method" value="EM"/>
    <property type="resolution" value="2.60 A"/>
    <property type="chains" value="EL/El=1-158"/>
</dbReference>
<proteinExistence type="evidence at protein level"/>
<dbReference type="EMBL" id="GG662609">
    <property type="protein sequence ID" value="EAS00721.1"/>
    <property type="molecule type" value="Genomic_DNA"/>
</dbReference>
<dbReference type="KEGG" id="tet:TTHERM_00794470"/>
<evidence type="ECO:0007829" key="8">
    <source>
        <dbReference type="PDB" id="8GZU"/>
    </source>
</evidence>
<dbReference type="AlphaFoldDB" id="Q23VY4"/>
<protein>
    <submittedName>
        <fullName evidence="2">Transmembrane protein, putative</fullName>
    </submittedName>
</protein>
<dbReference type="InParanoid" id="Q23VY4"/>
<dbReference type="EMDB" id="EMD-16184"/>
<dbReference type="EMDB" id="EMD-34403"/>
<organism evidence="2 3">
    <name type="scientific">Tetrahymena thermophila (strain SB210)</name>
    <dbReference type="NCBI Taxonomy" id="312017"/>
    <lineage>
        <taxon>Eukaryota</taxon>
        <taxon>Sar</taxon>
        <taxon>Alveolata</taxon>
        <taxon>Ciliophora</taxon>
        <taxon>Intramacronucleata</taxon>
        <taxon>Oligohymenophorea</taxon>
        <taxon>Hymenostomatida</taxon>
        <taxon>Tetrahymenina</taxon>
        <taxon>Tetrahymenidae</taxon>
        <taxon>Tetrahymena</taxon>
    </lineage>
</organism>
<dbReference type="PDB" id="8BQS">
    <property type="method" value="EM"/>
    <property type="resolution" value="2.90 A"/>
    <property type="chains" value="EL/El=1-158"/>
</dbReference>
<keyword evidence="1" id="KW-0472">Membrane</keyword>
<dbReference type="STRING" id="312017.Q23VY4"/>
<dbReference type="PDB" id="8GZU">
    <property type="method" value="EM"/>
    <property type="resolution" value="4.18 A"/>
    <property type="chains" value="19/74/T/t=1-158"/>
</dbReference>